<protein>
    <submittedName>
        <fullName evidence="2">Uncharacterized protein</fullName>
    </submittedName>
</protein>
<dbReference type="EMBL" id="BLLK01000047">
    <property type="protein sequence ID" value="GFH55406.1"/>
    <property type="molecule type" value="Genomic_DNA"/>
</dbReference>
<evidence type="ECO:0000313" key="2">
    <source>
        <dbReference type="EMBL" id="GFH55406.1"/>
    </source>
</evidence>
<comment type="caution">
    <text evidence="2">The sequence shown here is derived from an EMBL/GenBank/DDBJ whole genome shotgun (WGS) entry which is preliminary data.</text>
</comment>
<dbReference type="AlphaFoldDB" id="A0AAD3D065"/>
<keyword evidence="1" id="KW-1133">Transmembrane helix</keyword>
<organism evidence="2 3">
    <name type="scientific">Chaetoceros tenuissimus</name>
    <dbReference type="NCBI Taxonomy" id="426638"/>
    <lineage>
        <taxon>Eukaryota</taxon>
        <taxon>Sar</taxon>
        <taxon>Stramenopiles</taxon>
        <taxon>Ochrophyta</taxon>
        <taxon>Bacillariophyta</taxon>
        <taxon>Coscinodiscophyceae</taxon>
        <taxon>Chaetocerotophycidae</taxon>
        <taxon>Chaetocerotales</taxon>
        <taxon>Chaetocerotaceae</taxon>
        <taxon>Chaetoceros</taxon>
    </lineage>
</organism>
<sequence length="128" mass="14607">MEEQGKQNTRGEADVESNSSIMLELNDSIINEARHAPSAPHSTKDTSYTPQKLQKIGADYGWGWESKIYGEKSYVIGICANIFIIVAVSLDAVPKWHIISYIPLLWYLLKNTSKDDNRKKETERRDHL</sequence>
<keyword evidence="3" id="KW-1185">Reference proteome</keyword>
<evidence type="ECO:0000313" key="3">
    <source>
        <dbReference type="Proteomes" id="UP001054902"/>
    </source>
</evidence>
<dbReference type="Proteomes" id="UP001054902">
    <property type="component" value="Unassembled WGS sequence"/>
</dbReference>
<keyword evidence="1" id="KW-0472">Membrane</keyword>
<accession>A0AAD3D065</accession>
<proteinExistence type="predicted"/>
<name>A0AAD3D065_9STRA</name>
<reference evidence="2 3" key="1">
    <citation type="journal article" date="2021" name="Sci. Rep.">
        <title>The genome of the diatom Chaetoceros tenuissimus carries an ancient integrated fragment of an extant virus.</title>
        <authorList>
            <person name="Hongo Y."/>
            <person name="Kimura K."/>
            <person name="Takaki Y."/>
            <person name="Yoshida Y."/>
            <person name="Baba S."/>
            <person name="Kobayashi G."/>
            <person name="Nagasaki K."/>
            <person name="Hano T."/>
            <person name="Tomaru Y."/>
        </authorList>
    </citation>
    <scope>NUCLEOTIDE SEQUENCE [LARGE SCALE GENOMIC DNA]</scope>
    <source>
        <strain evidence="2 3">NIES-3715</strain>
    </source>
</reference>
<feature type="transmembrane region" description="Helical" evidence="1">
    <location>
        <begin position="74"/>
        <end position="93"/>
    </location>
</feature>
<evidence type="ECO:0000256" key="1">
    <source>
        <dbReference type="SAM" id="Phobius"/>
    </source>
</evidence>
<keyword evidence="1" id="KW-0812">Transmembrane</keyword>
<gene>
    <name evidence="2" type="ORF">CTEN210_11883</name>
</gene>